<dbReference type="Pfam" id="PF06325">
    <property type="entry name" value="PrmA"/>
    <property type="match status" value="1"/>
</dbReference>
<comment type="catalytic activity">
    <reaction evidence="6">
        <text>L-lysyl-[protein] + 3 S-adenosyl-L-methionine = N(6),N(6),N(6)-trimethyl-L-lysyl-[protein] + 3 S-adenosyl-L-homocysteine + 3 H(+)</text>
        <dbReference type="Rhea" id="RHEA:54192"/>
        <dbReference type="Rhea" id="RHEA-COMP:9752"/>
        <dbReference type="Rhea" id="RHEA-COMP:13826"/>
        <dbReference type="ChEBI" id="CHEBI:15378"/>
        <dbReference type="ChEBI" id="CHEBI:29969"/>
        <dbReference type="ChEBI" id="CHEBI:57856"/>
        <dbReference type="ChEBI" id="CHEBI:59789"/>
        <dbReference type="ChEBI" id="CHEBI:61961"/>
    </reaction>
</comment>
<dbReference type="InterPro" id="IPR050078">
    <property type="entry name" value="Ribosomal_L11_MeTrfase_PrmA"/>
</dbReference>
<dbReference type="RefSeq" id="WP_121624100.1">
    <property type="nucleotide sequence ID" value="NZ_JACIIW010000007.1"/>
</dbReference>
<dbReference type="GO" id="GO:0005737">
    <property type="term" value="C:cytoplasm"/>
    <property type="evidence" value="ECO:0007669"/>
    <property type="project" value="UniProtKB-SubCell"/>
</dbReference>
<keyword evidence="7" id="KW-0687">Ribonucleoprotein</keyword>
<keyword evidence="4 6" id="KW-0808">Transferase</keyword>
<dbReference type="PANTHER" id="PTHR43648:SF1">
    <property type="entry name" value="ELECTRON TRANSFER FLAVOPROTEIN BETA SUBUNIT LYSINE METHYLTRANSFERASE"/>
    <property type="match status" value="1"/>
</dbReference>
<feature type="binding site" evidence="6">
    <location>
        <position position="187"/>
    </location>
    <ligand>
        <name>S-adenosyl-L-methionine</name>
        <dbReference type="ChEBI" id="CHEBI:59789"/>
    </ligand>
</feature>
<reference evidence="7 8" key="1">
    <citation type="submission" date="2018-10" db="EMBL/GenBank/DDBJ databases">
        <title>Xanthobacter tagetidis genome sequencing and assembly.</title>
        <authorList>
            <person name="Maclea K.S."/>
            <person name="Goen A.E."/>
            <person name="Fatima S.A."/>
        </authorList>
    </citation>
    <scope>NUCLEOTIDE SEQUENCE [LARGE SCALE GENOMIC DNA]</scope>
    <source>
        <strain evidence="7 8">ATCC 700314</strain>
    </source>
</reference>
<evidence type="ECO:0000256" key="3">
    <source>
        <dbReference type="ARBA" id="ARBA00022603"/>
    </source>
</evidence>
<dbReference type="Gene3D" id="3.40.50.150">
    <property type="entry name" value="Vaccinia Virus protein VP39"/>
    <property type="match status" value="1"/>
</dbReference>
<evidence type="ECO:0000256" key="4">
    <source>
        <dbReference type="ARBA" id="ARBA00022679"/>
    </source>
</evidence>
<evidence type="ECO:0000313" key="7">
    <source>
        <dbReference type="EMBL" id="RLP76646.1"/>
    </source>
</evidence>
<keyword evidence="8" id="KW-1185">Reference proteome</keyword>
<evidence type="ECO:0000256" key="6">
    <source>
        <dbReference type="HAMAP-Rule" id="MF_00735"/>
    </source>
</evidence>
<dbReference type="GO" id="GO:0032259">
    <property type="term" value="P:methylation"/>
    <property type="evidence" value="ECO:0007669"/>
    <property type="project" value="UniProtKB-KW"/>
</dbReference>
<keyword evidence="5 6" id="KW-0949">S-adenosyl-L-methionine</keyword>
<evidence type="ECO:0000313" key="8">
    <source>
        <dbReference type="Proteomes" id="UP000269692"/>
    </source>
</evidence>
<dbReference type="NCBIfam" id="NF001784">
    <property type="entry name" value="PRK00517.2-1"/>
    <property type="match status" value="1"/>
</dbReference>
<organism evidence="7 8">
    <name type="scientific">Xanthobacter tagetidis</name>
    <dbReference type="NCBI Taxonomy" id="60216"/>
    <lineage>
        <taxon>Bacteria</taxon>
        <taxon>Pseudomonadati</taxon>
        <taxon>Pseudomonadota</taxon>
        <taxon>Alphaproteobacteria</taxon>
        <taxon>Hyphomicrobiales</taxon>
        <taxon>Xanthobacteraceae</taxon>
        <taxon>Xanthobacter</taxon>
    </lineage>
</organism>
<dbReference type="InterPro" id="IPR004498">
    <property type="entry name" value="Ribosomal_PrmA_MeTrfase"/>
</dbReference>
<dbReference type="EC" id="2.1.1.-" evidence="6"/>
<comment type="function">
    <text evidence="6">Methylates ribosomal protein L11.</text>
</comment>
<dbReference type="AlphaFoldDB" id="A0A3L7A8B5"/>
<evidence type="ECO:0000256" key="1">
    <source>
        <dbReference type="ARBA" id="ARBA00009741"/>
    </source>
</evidence>
<evidence type="ECO:0000256" key="2">
    <source>
        <dbReference type="ARBA" id="ARBA00022490"/>
    </source>
</evidence>
<keyword evidence="7" id="KW-0689">Ribosomal protein</keyword>
<dbReference type="PANTHER" id="PTHR43648">
    <property type="entry name" value="ELECTRON TRANSFER FLAVOPROTEIN BETA SUBUNIT LYSINE METHYLTRANSFERASE"/>
    <property type="match status" value="1"/>
</dbReference>
<protein>
    <recommendedName>
        <fullName evidence="6">Ribosomal protein L11 methyltransferase</fullName>
        <shortName evidence="6">L11 Mtase</shortName>
        <ecNumber evidence="6">2.1.1.-</ecNumber>
    </recommendedName>
</protein>
<dbReference type="HAMAP" id="MF_00735">
    <property type="entry name" value="Methyltr_PrmA"/>
    <property type="match status" value="1"/>
</dbReference>
<comment type="caution">
    <text evidence="7">The sequence shown here is derived from an EMBL/GenBank/DDBJ whole genome shotgun (WGS) entry which is preliminary data.</text>
</comment>
<dbReference type="OrthoDB" id="9785995at2"/>
<name>A0A3L7A8B5_9HYPH</name>
<dbReference type="Proteomes" id="UP000269692">
    <property type="component" value="Unassembled WGS sequence"/>
</dbReference>
<sequence length="306" mass="31973">MLEGLPPNDATHVMRVSAPREKARRIADLISETYDPAEVAVANFEAPDGEWVVEVFAGAAFDPDDLKALVACAAGEALADAVSFSQIAETDWVAASLEGLAPVRVGPFMVHGAHDRARVKGATIGIEIEAALAFGTGHHGTTQGCLAAVADAARRGRPRRILDIGTGTGVLAIAAARALRTRVTASDIDIVAVRTARENACANGAAPFVRFVHAAGADARAVGQDGPYDLILANILLPPLKRLARPLCALLAPGGTVVLSGLLDAQASAALSAYRARGLHLVRRRSIEGWTTLTLAREAGRPLLRR</sequence>
<accession>A0A3L7A8B5</accession>
<feature type="binding site" evidence="6">
    <location>
        <position position="165"/>
    </location>
    <ligand>
        <name>S-adenosyl-L-methionine</name>
        <dbReference type="ChEBI" id="CHEBI:59789"/>
    </ligand>
</feature>
<dbReference type="InterPro" id="IPR029063">
    <property type="entry name" value="SAM-dependent_MTases_sf"/>
</dbReference>
<evidence type="ECO:0000256" key="5">
    <source>
        <dbReference type="ARBA" id="ARBA00022691"/>
    </source>
</evidence>
<feature type="binding site" evidence="6">
    <location>
        <position position="142"/>
    </location>
    <ligand>
        <name>S-adenosyl-L-methionine</name>
        <dbReference type="ChEBI" id="CHEBI:59789"/>
    </ligand>
</feature>
<dbReference type="CDD" id="cd02440">
    <property type="entry name" value="AdoMet_MTases"/>
    <property type="match status" value="1"/>
</dbReference>
<comment type="subcellular location">
    <subcellularLocation>
        <location evidence="6">Cytoplasm</location>
    </subcellularLocation>
</comment>
<keyword evidence="2 6" id="KW-0963">Cytoplasm</keyword>
<feature type="binding site" evidence="6">
    <location>
        <position position="234"/>
    </location>
    <ligand>
        <name>S-adenosyl-L-methionine</name>
        <dbReference type="ChEBI" id="CHEBI:59789"/>
    </ligand>
</feature>
<comment type="similarity">
    <text evidence="1 6">Belongs to the methyltransferase superfamily. PrmA family.</text>
</comment>
<proteinExistence type="inferred from homology"/>
<dbReference type="EMBL" id="RCTF01000012">
    <property type="protein sequence ID" value="RLP76646.1"/>
    <property type="molecule type" value="Genomic_DNA"/>
</dbReference>
<dbReference type="GO" id="GO:0005840">
    <property type="term" value="C:ribosome"/>
    <property type="evidence" value="ECO:0007669"/>
    <property type="project" value="UniProtKB-KW"/>
</dbReference>
<gene>
    <name evidence="6" type="primary">prmA</name>
    <name evidence="7" type="ORF">D9R14_14720</name>
</gene>
<keyword evidence="3 6" id="KW-0489">Methyltransferase</keyword>
<dbReference type="GO" id="GO:0008276">
    <property type="term" value="F:protein methyltransferase activity"/>
    <property type="evidence" value="ECO:0007669"/>
    <property type="project" value="UniProtKB-UniRule"/>
</dbReference>
<dbReference type="SUPFAM" id="SSF53335">
    <property type="entry name" value="S-adenosyl-L-methionine-dependent methyltransferases"/>
    <property type="match status" value="1"/>
</dbReference>